<dbReference type="InterPro" id="IPR032808">
    <property type="entry name" value="DoxX"/>
</dbReference>
<organism evidence="7 8">
    <name type="scientific">Streptomyces boetiae</name>
    <dbReference type="NCBI Taxonomy" id="3075541"/>
    <lineage>
        <taxon>Bacteria</taxon>
        <taxon>Bacillati</taxon>
        <taxon>Actinomycetota</taxon>
        <taxon>Actinomycetes</taxon>
        <taxon>Kitasatosporales</taxon>
        <taxon>Streptomycetaceae</taxon>
        <taxon>Streptomyces</taxon>
    </lineage>
</organism>
<keyword evidence="8" id="KW-1185">Reference proteome</keyword>
<evidence type="ECO:0000313" key="7">
    <source>
        <dbReference type="EMBL" id="MDT0308515.1"/>
    </source>
</evidence>
<feature type="transmembrane region" description="Helical" evidence="6">
    <location>
        <begin position="114"/>
        <end position="134"/>
    </location>
</feature>
<protein>
    <submittedName>
        <fullName evidence="7">DoxX family membrane protein</fullName>
    </submittedName>
</protein>
<proteinExistence type="predicted"/>
<keyword evidence="2 6" id="KW-0812">Transmembrane</keyword>
<name>A0ABU2LAB9_9ACTN</name>
<accession>A0ABU2LAB9</accession>
<evidence type="ECO:0000256" key="5">
    <source>
        <dbReference type="SAM" id="MobiDB-lite"/>
    </source>
</evidence>
<dbReference type="RefSeq" id="WP_311631466.1">
    <property type="nucleotide sequence ID" value="NZ_JAVREN010000023.1"/>
</dbReference>
<feature type="region of interest" description="Disordered" evidence="5">
    <location>
        <begin position="1"/>
        <end position="23"/>
    </location>
</feature>
<dbReference type="Pfam" id="PF07681">
    <property type="entry name" value="DoxX"/>
    <property type="match status" value="1"/>
</dbReference>
<evidence type="ECO:0000256" key="4">
    <source>
        <dbReference type="ARBA" id="ARBA00023136"/>
    </source>
</evidence>
<feature type="compositionally biased region" description="Low complexity" evidence="5">
    <location>
        <begin position="7"/>
        <end position="19"/>
    </location>
</feature>
<gene>
    <name evidence="7" type="ORF">RM780_16340</name>
</gene>
<keyword evidence="3 6" id="KW-1133">Transmembrane helix</keyword>
<evidence type="ECO:0000256" key="3">
    <source>
        <dbReference type="ARBA" id="ARBA00022989"/>
    </source>
</evidence>
<comment type="caution">
    <text evidence="7">The sequence shown here is derived from an EMBL/GenBank/DDBJ whole genome shotgun (WGS) entry which is preliminary data.</text>
</comment>
<comment type="subcellular location">
    <subcellularLocation>
        <location evidence="1">Membrane</location>
        <topology evidence="1">Multi-pass membrane protein</topology>
    </subcellularLocation>
</comment>
<evidence type="ECO:0000256" key="6">
    <source>
        <dbReference type="SAM" id="Phobius"/>
    </source>
</evidence>
<sequence length="185" mass="19317">MSVTEKLGGPAARGPLPGTRGPGRLREVAPRYALLPLRILLGLTFLYAGLDTFSDAGPLGENMSPDVMERMIRATEPEATAGWLSALALDHSGTVTHGVGAAEIVVGAGVLLGALTRVAAAGGAVLALSFWLTVGSATDPSYLGPGLPYLLCFVTLLLTGSGPWAVDRTVNYRILLPPRNRPLFR</sequence>
<feature type="transmembrane region" description="Helical" evidence="6">
    <location>
        <begin position="32"/>
        <end position="50"/>
    </location>
</feature>
<dbReference type="EMBL" id="JAVREN010000023">
    <property type="protein sequence ID" value="MDT0308515.1"/>
    <property type="molecule type" value="Genomic_DNA"/>
</dbReference>
<dbReference type="PANTHER" id="PTHR39157:SF1">
    <property type="entry name" value="DOXX FAMILY PROTEIN"/>
    <property type="match status" value="1"/>
</dbReference>
<dbReference type="PANTHER" id="PTHR39157">
    <property type="entry name" value="INTEGRAL MEMBRANE PROTEIN-RELATED"/>
    <property type="match status" value="1"/>
</dbReference>
<reference evidence="8" key="1">
    <citation type="submission" date="2023-07" db="EMBL/GenBank/DDBJ databases">
        <title>30 novel species of actinomycetes from the DSMZ collection.</title>
        <authorList>
            <person name="Nouioui I."/>
        </authorList>
    </citation>
    <scope>NUCLEOTIDE SEQUENCE [LARGE SCALE GENOMIC DNA]</scope>
    <source>
        <strain evidence="8">DSM 44917</strain>
    </source>
</reference>
<evidence type="ECO:0000256" key="2">
    <source>
        <dbReference type="ARBA" id="ARBA00022692"/>
    </source>
</evidence>
<evidence type="ECO:0000256" key="1">
    <source>
        <dbReference type="ARBA" id="ARBA00004141"/>
    </source>
</evidence>
<keyword evidence="4 6" id="KW-0472">Membrane</keyword>
<evidence type="ECO:0000313" key="8">
    <source>
        <dbReference type="Proteomes" id="UP001183388"/>
    </source>
</evidence>
<dbReference type="Proteomes" id="UP001183388">
    <property type="component" value="Unassembled WGS sequence"/>
</dbReference>
<feature type="transmembrane region" description="Helical" evidence="6">
    <location>
        <begin position="146"/>
        <end position="166"/>
    </location>
</feature>